<protein>
    <submittedName>
        <fullName evidence="4">Extensin family protein</fullName>
    </submittedName>
</protein>
<organism evidence="4 5">
    <name type="scientific">Pelagibacterium halotolerans (strain DSM 22347 / JCM 15775 / CGMCC 1.7692 / B2)</name>
    <dbReference type="NCBI Taxonomy" id="1082931"/>
    <lineage>
        <taxon>Bacteria</taxon>
        <taxon>Pseudomonadati</taxon>
        <taxon>Pseudomonadota</taxon>
        <taxon>Alphaproteobacteria</taxon>
        <taxon>Hyphomicrobiales</taxon>
        <taxon>Devosiaceae</taxon>
        <taxon>Pelagibacterium</taxon>
    </lineage>
</organism>
<feature type="domain" description="Extensin-like C-terminal" evidence="3">
    <location>
        <begin position="85"/>
        <end position="244"/>
    </location>
</feature>
<evidence type="ECO:0000256" key="1">
    <source>
        <dbReference type="SAM" id="MobiDB-lite"/>
    </source>
</evidence>
<gene>
    <name evidence="4" type="ordered locus">KKY_3568</name>
</gene>
<dbReference type="STRING" id="1082931.KKY_3568"/>
<evidence type="ECO:0000256" key="2">
    <source>
        <dbReference type="SAM" id="SignalP"/>
    </source>
</evidence>
<evidence type="ECO:0000259" key="3">
    <source>
        <dbReference type="Pfam" id="PF06904"/>
    </source>
</evidence>
<dbReference type="KEGG" id="phl:KKY_3568"/>
<reference evidence="4 5" key="1">
    <citation type="journal article" date="2012" name="J. Bacteriol.">
        <title>Complete genome sequence of Pelagibacterium halotolerans B2T.</title>
        <authorList>
            <person name="Huo Y.Y."/>
            <person name="Cheng H."/>
            <person name="Han X.F."/>
            <person name="Jiang X.W."/>
            <person name="Sun C."/>
            <person name="Zhang X.Q."/>
            <person name="Zhu X.F."/>
            <person name="Liu Y.F."/>
            <person name="Li P.F."/>
            <person name="Ni P.X."/>
            <person name="Wu M."/>
        </authorList>
    </citation>
    <scope>NUCLEOTIDE SEQUENCE [LARGE SCALE GENOMIC DNA]</scope>
    <source>
        <strain evidence="5">DSM 22347 / JCM 15775 / CGMCC 1.7692 / B2</strain>
    </source>
</reference>
<dbReference type="Proteomes" id="UP000008850">
    <property type="component" value="Chromosome"/>
</dbReference>
<accession>G4RA70</accession>
<dbReference type="PATRIC" id="fig|1082931.4.peg.3517"/>
<dbReference type="EMBL" id="CP003075">
    <property type="protein sequence ID" value="AEQ53553.1"/>
    <property type="molecule type" value="Genomic_DNA"/>
</dbReference>
<name>G4RA70_PELHB</name>
<proteinExistence type="predicted"/>
<dbReference type="eggNOG" id="COG3921">
    <property type="taxonomic scope" value="Bacteria"/>
</dbReference>
<evidence type="ECO:0000313" key="4">
    <source>
        <dbReference type="EMBL" id="AEQ53553.1"/>
    </source>
</evidence>
<dbReference type="HOGENOM" id="CLU_043272_2_1_5"/>
<dbReference type="Pfam" id="PF06904">
    <property type="entry name" value="Extensin-like_C"/>
    <property type="match status" value="1"/>
</dbReference>
<evidence type="ECO:0000313" key="5">
    <source>
        <dbReference type="Proteomes" id="UP000008850"/>
    </source>
</evidence>
<sequence length="252" mass="26253">MTRLAVLFSLVLFTAIPANGQETQAQPPLPQPRPEGLGDESEEQAPVAAPETLPEDEPGQTGEVDRVYQAACPALLTGSVIGEIVPPLSEGSCGLQSPIAVSGIVVNGREIPLSGTPVTNCTMATALVDWAGEVDAYAVAVLDTEIESLATGPGYTCRLRNGADTGFVSEHGLGNALDITAVNFADGTAASVLNDWRALPAQPEAKFLSFAHSAACGRFTTVLGPEANSEHEDHFHFDLGCHGQSCTARICE</sequence>
<feature type="region of interest" description="Disordered" evidence="1">
    <location>
        <begin position="21"/>
        <end position="61"/>
    </location>
</feature>
<dbReference type="RefSeq" id="WP_014132697.1">
    <property type="nucleotide sequence ID" value="NC_016078.1"/>
</dbReference>
<dbReference type="InterPro" id="IPR009683">
    <property type="entry name" value="Extensin-like_C"/>
</dbReference>
<feature type="signal peptide" evidence="2">
    <location>
        <begin position="1"/>
        <end position="20"/>
    </location>
</feature>
<keyword evidence="2" id="KW-0732">Signal</keyword>
<feature type="chain" id="PRO_5003467574" evidence="2">
    <location>
        <begin position="21"/>
        <end position="252"/>
    </location>
</feature>
<keyword evidence="5" id="KW-1185">Reference proteome</keyword>
<dbReference type="AlphaFoldDB" id="G4RA70"/>